<reference evidence="1" key="2">
    <citation type="journal article" date="2015" name="Data Brief">
        <title>Shoot transcriptome of the giant reed, Arundo donax.</title>
        <authorList>
            <person name="Barrero R.A."/>
            <person name="Guerrero F.D."/>
            <person name="Moolhuijzen P."/>
            <person name="Goolsby J.A."/>
            <person name="Tidwell J."/>
            <person name="Bellgard S.E."/>
            <person name="Bellgard M.I."/>
        </authorList>
    </citation>
    <scope>NUCLEOTIDE SEQUENCE</scope>
    <source>
        <tissue evidence="1">Shoot tissue taken approximately 20 cm above the soil surface</tissue>
    </source>
</reference>
<accession>A0A0A9H5C9</accession>
<organism evidence="1">
    <name type="scientific">Arundo donax</name>
    <name type="common">Giant reed</name>
    <name type="synonym">Donax arundinaceus</name>
    <dbReference type="NCBI Taxonomy" id="35708"/>
    <lineage>
        <taxon>Eukaryota</taxon>
        <taxon>Viridiplantae</taxon>
        <taxon>Streptophyta</taxon>
        <taxon>Embryophyta</taxon>
        <taxon>Tracheophyta</taxon>
        <taxon>Spermatophyta</taxon>
        <taxon>Magnoliopsida</taxon>
        <taxon>Liliopsida</taxon>
        <taxon>Poales</taxon>
        <taxon>Poaceae</taxon>
        <taxon>PACMAD clade</taxon>
        <taxon>Arundinoideae</taxon>
        <taxon>Arundineae</taxon>
        <taxon>Arundo</taxon>
    </lineage>
</organism>
<proteinExistence type="predicted"/>
<dbReference type="AlphaFoldDB" id="A0A0A9H5C9"/>
<dbReference type="EMBL" id="GBRH01166897">
    <property type="protein sequence ID" value="JAE30999.1"/>
    <property type="molecule type" value="Transcribed_RNA"/>
</dbReference>
<sequence length="54" mass="6134">MAAGIQDGYEGDTIRLNAWLPHLEEQSQCHLWVTMRCETCDHRCPVLHILVGDA</sequence>
<name>A0A0A9H5C9_ARUDO</name>
<reference evidence="1" key="1">
    <citation type="submission" date="2014-09" db="EMBL/GenBank/DDBJ databases">
        <authorList>
            <person name="Magalhaes I.L.F."/>
            <person name="Oliveira U."/>
            <person name="Santos F.R."/>
            <person name="Vidigal T.H.D.A."/>
            <person name="Brescovit A.D."/>
            <person name="Santos A.J."/>
        </authorList>
    </citation>
    <scope>NUCLEOTIDE SEQUENCE</scope>
    <source>
        <tissue evidence="1">Shoot tissue taken approximately 20 cm above the soil surface</tissue>
    </source>
</reference>
<protein>
    <submittedName>
        <fullName evidence="1">Uncharacterized protein</fullName>
    </submittedName>
</protein>
<evidence type="ECO:0000313" key="1">
    <source>
        <dbReference type="EMBL" id="JAE30999.1"/>
    </source>
</evidence>